<comment type="caution">
    <text evidence="2">The sequence shown here is derived from an EMBL/GenBank/DDBJ whole genome shotgun (WGS) entry which is preliminary data.</text>
</comment>
<reference evidence="2 3" key="1">
    <citation type="submission" date="2017-02" db="EMBL/GenBank/DDBJ databases">
        <title>The new phylogeny of genus Mycobacterium.</title>
        <authorList>
            <person name="Tortoli E."/>
            <person name="Trovato A."/>
            <person name="Cirillo D.M."/>
        </authorList>
    </citation>
    <scope>NUCLEOTIDE SEQUENCE [LARGE SCALE GENOMIC DNA]</scope>
    <source>
        <strain evidence="2 3">RW6</strain>
    </source>
</reference>
<organism evidence="2 3">
    <name type="scientific">Mycobacterium aquaticum</name>
    <dbReference type="NCBI Taxonomy" id="1927124"/>
    <lineage>
        <taxon>Bacteria</taxon>
        <taxon>Bacillati</taxon>
        <taxon>Actinomycetota</taxon>
        <taxon>Actinomycetes</taxon>
        <taxon>Mycobacteriales</taxon>
        <taxon>Mycobacteriaceae</taxon>
        <taxon>Mycobacterium</taxon>
    </lineage>
</organism>
<feature type="compositionally biased region" description="Low complexity" evidence="1">
    <location>
        <begin position="182"/>
        <end position="193"/>
    </location>
</feature>
<evidence type="ECO:0000256" key="1">
    <source>
        <dbReference type="SAM" id="MobiDB-lite"/>
    </source>
</evidence>
<protein>
    <submittedName>
        <fullName evidence="2">Uncharacterized protein</fullName>
    </submittedName>
</protein>
<name>A0A1X0A4E5_9MYCO</name>
<dbReference type="RefSeq" id="WP_083169984.1">
    <property type="nucleotide sequence ID" value="NZ_MVHF01000055.1"/>
</dbReference>
<sequence>MFKANDNNPNSQQIPAAPVLAHVKALLDAGHTPSTIAHQAGIETRRVTTLLGAHSERGATRQAGYERRVYRRIAEPILAIPIPEGMFVPALGPVRRLRALVRIGHAFHAIAAELGLGYTGRDLAELALGRPEIIDAELADALVALYDRWHYVPGESVEARELGREHGFAAPLAWAIDDDDTAGSIDDPTAEPVGVDRPDRRRWRPVPADFPEVVAEHRELGRFDEEIADSMGLALNTFAKRLHRAGLVERRRGNGDHATVRPLYGARFRLRTPHHEGAQARLAGIAS</sequence>
<gene>
    <name evidence="2" type="ORF">BST13_33770</name>
</gene>
<dbReference type="STRING" id="1927124.BST13_33770"/>
<dbReference type="EMBL" id="MVHF01000055">
    <property type="protein sequence ID" value="ORA24939.1"/>
    <property type="molecule type" value="Genomic_DNA"/>
</dbReference>
<evidence type="ECO:0000313" key="3">
    <source>
        <dbReference type="Proteomes" id="UP000192448"/>
    </source>
</evidence>
<feature type="region of interest" description="Disordered" evidence="1">
    <location>
        <begin position="181"/>
        <end position="200"/>
    </location>
</feature>
<dbReference type="Proteomes" id="UP000192448">
    <property type="component" value="Unassembled WGS sequence"/>
</dbReference>
<dbReference type="OrthoDB" id="4551696at2"/>
<proteinExistence type="predicted"/>
<keyword evidence="3" id="KW-1185">Reference proteome</keyword>
<accession>A0A1X0A4E5</accession>
<dbReference type="AlphaFoldDB" id="A0A1X0A4E5"/>
<evidence type="ECO:0000313" key="2">
    <source>
        <dbReference type="EMBL" id="ORA24939.1"/>
    </source>
</evidence>